<dbReference type="GO" id="GO:0031080">
    <property type="term" value="C:nuclear pore outer ring"/>
    <property type="evidence" value="ECO:0007669"/>
    <property type="project" value="TreeGrafter"/>
</dbReference>
<evidence type="ECO:0000256" key="1">
    <source>
        <dbReference type="ARBA" id="ARBA00004259"/>
    </source>
</evidence>
<evidence type="ECO:0000313" key="11">
    <source>
        <dbReference type="EMBL" id="TFK29976.1"/>
    </source>
</evidence>
<reference evidence="11 12" key="1">
    <citation type="journal article" date="2019" name="Nat. Ecol. Evol.">
        <title>Megaphylogeny resolves global patterns of mushroom evolution.</title>
        <authorList>
            <person name="Varga T."/>
            <person name="Krizsan K."/>
            <person name="Foldi C."/>
            <person name="Dima B."/>
            <person name="Sanchez-Garcia M."/>
            <person name="Sanchez-Ramirez S."/>
            <person name="Szollosi G.J."/>
            <person name="Szarkandi J.G."/>
            <person name="Papp V."/>
            <person name="Albert L."/>
            <person name="Andreopoulos W."/>
            <person name="Angelini C."/>
            <person name="Antonin V."/>
            <person name="Barry K.W."/>
            <person name="Bougher N.L."/>
            <person name="Buchanan P."/>
            <person name="Buyck B."/>
            <person name="Bense V."/>
            <person name="Catcheside P."/>
            <person name="Chovatia M."/>
            <person name="Cooper J."/>
            <person name="Damon W."/>
            <person name="Desjardin D."/>
            <person name="Finy P."/>
            <person name="Geml J."/>
            <person name="Haridas S."/>
            <person name="Hughes K."/>
            <person name="Justo A."/>
            <person name="Karasinski D."/>
            <person name="Kautmanova I."/>
            <person name="Kiss B."/>
            <person name="Kocsube S."/>
            <person name="Kotiranta H."/>
            <person name="LaButti K.M."/>
            <person name="Lechner B.E."/>
            <person name="Liimatainen K."/>
            <person name="Lipzen A."/>
            <person name="Lukacs Z."/>
            <person name="Mihaltcheva S."/>
            <person name="Morgado L.N."/>
            <person name="Niskanen T."/>
            <person name="Noordeloos M.E."/>
            <person name="Ohm R.A."/>
            <person name="Ortiz-Santana B."/>
            <person name="Ovrebo C."/>
            <person name="Racz N."/>
            <person name="Riley R."/>
            <person name="Savchenko A."/>
            <person name="Shiryaev A."/>
            <person name="Soop K."/>
            <person name="Spirin V."/>
            <person name="Szebenyi C."/>
            <person name="Tomsovsky M."/>
            <person name="Tulloss R.E."/>
            <person name="Uehling J."/>
            <person name="Grigoriev I.V."/>
            <person name="Vagvolgyi C."/>
            <person name="Papp T."/>
            <person name="Martin F.M."/>
            <person name="Miettinen O."/>
            <person name="Hibbett D.S."/>
            <person name="Nagy L.G."/>
        </authorList>
    </citation>
    <scope>NUCLEOTIDE SEQUENCE [LARGE SCALE GENOMIC DNA]</scope>
    <source>
        <strain evidence="11 12">CBS 121175</strain>
    </source>
</reference>
<dbReference type="PANTHER" id="PTHR13405:SF11">
    <property type="entry name" value="NUCLEAR PORE COMPLEX PROTEIN NUP133"/>
    <property type="match status" value="1"/>
</dbReference>
<evidence type="ECO:0000256" key="4">
    <source>
        <dbReference type="ARBA" id="ARBA00022816"/>
    </source>
</evidence>
<evidence type="ECO:0000313" key="12">
    <source>
        <dbReference type="Proteomes" id="UP000307440"/>
    </source>
</evidence>
<evidence type="ECO:0000259" key="9">
    <source>
        <dbReference type="Pfam" id="PF08241"/>
    </source>
</evidence>
<dbReference type="Gene3D" id="3.40.50.150">
    <property type="entry name" value="Vaccinia Virus protein VP39"/>
    <property type="match status" value="1"/>
</dbReference>
<evidence type="ECO:0000256" key="7">
    <source>
        <dbReference type="ARBA" id="ARBA00023242"/>
    </source>
</evidence>
<evidence type="ECO:0000256" key="6">
    <source>
        <dbReference type="ARBA" id="ARBA00023010"/>
    </source>
</evidence>
<dbReference type="STRING" id="230819.A0A5C3LDI5"/>
<dbReference type="CDD" id="cd02440">
    <property type="entry name" value="AdoMet_MTases"/>
    <property type="match status" value="1"/>
</dbReference>
<organism evidence="11 12">
    <name type="scientific">Coprinopsis marcescibilis</name>
    <name type="common">Agaric fungus</name>
    <name type="synonym">Psathyrella marcescibilis</name>
    <dbReference type="NCBI Taxonomy" id="230819"/>
    <lineage>
        <taxon>Eukaryota</taxon>
        <taxon>Fungi</taxon>
        <taxon>Dikarya</taxon>
        <taxon>Basidiomycota</taxon>
        <taxon>Agaricomycotina</taxon>
        <taxon>Agaricomycetes</taxon>
        <taxon>Agaricomycetidae</taxon>
        <taxon>Agaricales</taxon>
        <taxon>Agaricineae</taxon>
        <taxon>Psathyrellaceae</taxon>
        <taxon>Coprinopsis</taxon>
    </lineage>
</organism>
<evidence type="ECO:0000256" key="5">
    <source>
        <dbReference type="ARBA" id="ARBA00022927"/>
    </source>
</evidence>
<dbReference type="Proteomes" id="UP000307440">
    <property type="component" value="Unassembled WGS sequence"/>
</dbReference>
<dbReference type="GO" id="GO:0032259">
    <property type="term" value="P:methylation"/>
    <property type="evidence" value="ECO:0007669"/>
    <property type="project" value="UniProtKB-KW"/>
</dbReference>
<evidence type="ECO:0000259" key="10">
    <source>
        <dbReference type="Pfam" id="PF08801"/>
    </source>
</evidence>
<keyword evidence="12" id="KW-1185">Reference proteome</keyword>
<dbReference type="OrthoDB" id="103454at2759"/>
<dbReference type="Pfam" id="PF08801">
    <property type="entry name" value="Nucleoporin_N"/>
    <property type="match status" value="1"/>
</dbReference>
<proteinExistence type="inferred from homology"/>
<keyword evidence="3" id="KW-0813">Transport</keyword>
<dbReference type="GO" id="GO:0006606">
    <property type="term" value="P:protein import into nucleus"/>
    <property type="evidence" value="ECO:0007669"/>
    <property type="project" value="TreeGrafter"/>
</dbReference>
<dbReference type="SUPFAM" id="SSF117289">
    <property type="entry name" value="Nucleoporin domain"/>
    <property type="match status" value="1"/>
</dbReference>
<dbReference type="InterPro" id="IPR007187">
    <property type="entry name" value="Nucleoporin_Nup133/Nup155_C"/>
</dbReference>
<dbReference type="Pfam" id="PF08241">
    <property type="entry name" value="Methyltransf_11"/>
    <property type="match status" value="1"/>
</dbReference>
<dbReference type="Gene3D" id="2.130.10.10">
    <property type="entry name" value="YVTN repeat-like/Quinoprotein amine dehydrogenase"/>
    <property type="match status" value="1"/>
</dbReference>
<keyword evidence="7" id="KW-0539">Nucleus</keyword>
<evidence type="ECO:0000259" key="8">
    <source>
        <dbReference type="Pfam" id="PF03177"/>
    </source>
</evidence>
<dbReference type="InterPro" id="IPR014908">
    <property type="entry name" value="Nucleoporin_Nup133/Nup155_N"/>
</dbReference>
<name>A0A5C3LDI5_COPMA</name>
<feature type="domain" description="Nucleoporin Nup133/Nup155-like C-terminal" evidence="8">
    <location>
        <begin position="946"/>
        <end position="1330"/>
    </location>
</feature>
<comment type="subcellular location">
    <subcellularLocation>
        <location evidence="1">Nucleus envelope</location>
    </subcellularLocation>
</comment>
<dbReference type="Pfam" id="PF03177">
    <property type="entry name" value="Nucleoporin_C"/>
    <property type="match status" value="1"/>
</dbReference>
<dbReference type="GO" id="GO:0016973">
    <property type="term" value="P:poly(A)+ mRNA export from nucleus"/>
    <property type="evidence" value="ECO:0007669"/>
    <property type="project" value="TreeGrafter"/>
</dbReference>
<evidence type="ECO:0000256" key="3">
    <source>
        <dbReference type="ARBA" id="ARBA00022448"/>
    </source>
</evidence>
<keyword evidence="6" id="KW-0811">Translocation</keyword>
<dbReference type="GO" id="GO:0008757">
    <property type="term" value="F:S-adenosylmethionine-dependent methyltransferase activity"/>
    <property type="evidence" value="ECO:0007669"/>
    <property type="project" value="InterPro"/>
</dbReference>
<dbReference type="PANTHER" id="PTHR13405">
    <property type="entry name" value="NUCLEAR PORE COMPLEX PROTEIN NUP133"/>
    <property type="match status" value="1"/>
</dbReference>
<dbReference type="GO" id="GO:0017056">
    <property type="term" value="F:structural constituent of nuclear pore"/>
    <property type="evidence" value="ECO:0007669"/>
    <property type="project" value="InterPro"/>
</dbReference>
<dbReference type="InterPro" id="IPR037624">
    <property type="entry name" value="Nup133-like"/>
</dbReference>
<dbReference type="InterPro" id="IPR013216">
    <property type="entry name" value="Methyltransf_11"/>
</dbReference>
<evidence type="ECO:0000256" key="2">
    <source>
        <dbReference type="ARBA" id="ARBA00005569"/>
    </source>
</evidence>
<dbReference type="InterPro" id="IPR029063">
    <property type="entry name" value="SAM-dependent_MTases_sf"/>
</dbReference>
<protein>
    <submittedName>
        <fullName evidence="11">Methyltransferase type 11</fullName>
    </submittedName>
</protein>
<feature type="domain" description="Nucleoporin Nup133/Nup155-like N-terminal" evidence="10">
    <location>
        <begin position="230"/>
        <end position="589"/>
    </location>
</feature>
<comment type="similarity">
    <text evidence="2">Belongs to the nucleoporin Nup133 family.</text>
</comment>
<dbReference type="SUPFAM" id="SSF53335">
    <property type="entry name" value="S-adenosyl-L-methionine-dependent methyltransferases"/>
    <property type="match status" value="1"/>
</dbReference>
<keyword evidence="11" id="KW-0808">Transferase</keyword>
<sequence length="1365" mass="153436">MPKVHEVAQLGFGEGTNELYDRIRPTYQPWALSYIREFVDGQGLLNIAEIGSGTGIFTRAILAHPEWTNSIKGLWAVEPSEGMRKTFSDRVNDTRVSVVDGTFDATGIPDGWADIVIVAQAFHWCPDYDKAATEFDRILKPEGSVVFIWNLEDRDADEWAGQVRDLIEVHEQGTPQFRLGLWRQVFDTASYKAGFQTPVEKTWSYHIPGTEEATVQRASSKSYIAVTYARTDELSVTFYATLPIEVKQVLRNSDFYKTSYMGGIDTTTGFAVVASSRTCFVWQHSQAIKGVPTCYIFHCPTETDNVHPPFHVLVPKGISEEPGLVLLSHSGQIRFWESIGIGLAGGDNFATMYLELGEEEHVTNLERVDSQLFVASTSNGNLFRLNLTSTGGKYHLTSRKFSRPPAARTLSSLLPSFLGSSSSILNDGGRGPQYIRSIAATDPSETGERNIWVLGEERIQKWVMRPEGWEEKTLDESVTSSIQRVVENSPDARADNLDLELLDLAIDDSEKFVVLVSFAGREDVRGMKRLYALVQLVLVGNYFGVSCVKYVPYQNTSAPSAPVAPRIQLLFYGQLVSVEFGDAVAFCSLDSDYQDRIQLKSTADRTLGVGVAQGTSTLLVMTATTMMQVQLFMDKIQTFDEDTGRTNLIKSILMQAILYGSSPENPLHFSFPPHIDEESLMRGAEQLSYAVLQSGKDALPRRILYPEIVRRNHDLTAQLTSRKERLSWLIGFINENLVLGKISQRSRQRLAVDAEKLYACYQLWIQYNDLLATAPKFTVLNDTVHAYMASLGENQHEDVMRAFFRLKVSDVGNLIRKVYEVAKLSSKQTGRDMAILLPEANRIVVTALRSAFEYRAHNFQVYGIELPMMSSWTSRPKTADVVLDLFNATRVVLEKALVENPGSAPNHHEPGSQLPDLAALFFECVSERLEWLSSPKAAEEANVVQDKEELSQYFASLRPGMLETLRRTGHQAAAFALAEQYQDFESLVALCHRETIYPPENNPNFERIQAYIARYKESFTDELYQWYIQHSELRTMFSQEHEQSAFIDRFFAKKPNPGISWLHEVANKRYGTASSDLLEEAGRANQLEVKHLMLSLGKLSALAQLHETGEVVEQPLLDAFHDQLDFVSVHDYLLTEFKSALESVRGRHSLESQVETIVNAKAVSLKEKKALAKCFKDLLKHLLQGRALSIEDAVDLLTLKDNGGTIGDYATALHLLYSATNVPEARKTSAYRTVWRRVYLHDDWKAIGKTANVTDAEITDRLKSTALYETLCAIQGRKLQGRPPPGYDTSPEYALMIPTAIEIASRWSGLSQEQLEAIGQDYTLESDQLGDLELDDIYLRVRELAAQDPRCYADYRILNNHVNDL</sequence>
<dbReference type="GO" id="GO:0000972">
    <property type="term" value="P:transcription-dependent tethering of RNA polymerase II gene DNA at nuclear periphery"/>
    <property type="evidence" value="ECO:0007669"/>
    <property type="project" value="TreeGrafter"/>
</dbReference>
<dbReference type="EMBL" id="ML210147">
    <property type="protein sequence ID" value="TFK29976.1"/>
    <property type="molecule type" value="Genomic_DNA"/>
</dbReference>
<feature type="domain" description="Methyltransferase type 11" evidence="9">
    <location>
        <begin position="49"/>
        <end position="147"/>
    </location>
</feature>
<keyword evidence="5" id="KW-0653">Protein transport</keyword>
<keyword evidence="4" id="KW-0509">mRNA transport</keyword>
<dbReference type="InterPro" id="IPR015943">
    <property type="entry name" value="WD40/YVTN_repeat-like_dom_sf"/>
</dbReference>
<accession>A0A5C3LDI5</accession>
<gene>
    <name evidence="11" type="ORF">FA15DRAFT_580933</name>
</gene>
<dbReference type="Gene3D" id="1.20.58.1380">
    <property type="match status" value="1"/>
</dbReference>
<keyword evidence="11" id="KW-0489">Methyltransferase</keyword>